<dbReference type="Proteomes" id="UP000240493">
    <property type="component" value="Unassembled WGS sequence"/>
</dbReference>
<gene>
    <name evidence="1" type="ORF">M441DRAFT_144642</name>
</gene>
<protein>
    <submittedName>
        <fullName evidence="1">Uncharacterized protein</fullName>
    </submittedName>
</protein>
<dbReference type="EMBL" id="KZ679264">
    <property type="protein sequence ID" value="PTB39391.1"/>
    <property type="molecule type" value="Genomic_DNA"/>
</dbReference>
<evidence type="ECO:0000313" key="2">
    <source>
        <dbReference type="Proteomes" id="UP000240493"/>
    </source>
</evidence>
<name>A0A2T3Z3K2_TRIA4</name>
<feature type="non-terminal residue" evidence="1">
    <location>
        <position position="1"/>
    </location>
</feature>
<sequence>RDDFIKRQSKYNPNIIVCVNESGCDRSLDMLKKVYGLKGVRLVQAKRFYHRKKVYKENTDVNVFKGFIKRLLSFCSRFPQPRSVILMENASFDLDSMVCDLR</sequence>
<accession>A0A2T3Z3K2</accession>
<evidence type="ECO:0000313" key="1">
    <source>
        <dbReference type="EMBL" id="PTB39391.1"/>
    </source>
</evidence>
<dbReference type="AlphaFoldDB" id="A0A2T3Z3K2"/>
<proteinExistence type="predicted"/>
<dbReference type="OrthoDB" id="5153311at2759"/>
<reference evidence="1 2" key="1">
    <citation type="submission" date="2016-07" db="EMBL/GenBank/DDBJ databases">
        <title>Multiple horizontal gene transfer events from other fungi enriched the ability of initially mycotrophic Trichoderma (Ascomycota) to feed on dead plant biomass.</title>
        <authorList>
            <consortium name="DOE Joint Genome Institute"/>
            <person name="Aerts A."/>
            <person name="Atanasova L."/>
            <person name="Chenthamara K."/>
            <person name="Zhang J."/>
            <person name="Grujic M."/>
            <person name="Henrissat B."/>
            <person name="Kuo A."/>
            <person name="Salamov A."/>
            <person name="Lipzen A."/>
            <person name="Labutti K."/>
            <person name="Barry K."/>
            <person name="Miao Y."/>
            <person name="Rahimi M.J."/>
            <person name="Shen Q."/>
            <person name="Grigoriev I.V."/>
            <person name="Kubicek C.P."/>
            <person name="Druzhinina I.S."/>
        </authorList>
    </citation>
    <scope>NUCLEOTIDE SEQUENCE [LARGE SCALE GENOMIC DNA]</scope>
    <source>
        <strain evidence="1 2">CBS 433.97</strain>
    </source>
</reference>
<organism evidence="1 2">
    <name type="scientific">Trichoderma asperellum (strain ATCC 204424 / CBS 433.97 / NBRC 101777)</name>
    <dbReference type="NCBI Taxonomy" id="1042311"/>
    <lineage>
        <taxon>Eukaryota</taxon>
        <taxon>Fungi</taxon>
        <taxon>Dikarya</taxon>
        <taxon>Ascomycota</taxon>
        <taxon>Pezizomycotina</taxon>
        <taxon>Sordariomycetes</taxon>
        <taxon>Hypocreomycetidae</taxon>
        <taxon>Hypocreales</taxon>
        <taxon>Hypocreaceae</taxon>
        <taxon>Trichoderma</taxon>
    </lineage>
</organism>
<dbReference type="STRING" id="1042311.A0A2T3Z3K2"/>
<keyword evidence="2" id="KW-1185">Reference proteome</keyword>